<dbReference type="EMBL" id="UIGB01000001">
    <property type="protein sequence ID" value="SUU84741.1"/>
    <property type="molecule type" value="Genomic_DNA"/>
</dbReference>
<dbReference type="OrthoDB" id="9923301at2"/>
<evidence type="ECO:0000313" key="2">
    <source>
        <dbReference type="EMBL" id="SUU84741.1"/>
    </source>
</evidence>
<organism evidence="2 3">
    <name type="scientific">Afipia felis</name>
    <name type="common">Cat scratch disease bacillus</name>
    <dbReference type="NCBI Taxonomy" id="1035"/>
    <lineage>
        <taxon>Bacteria</taxon>
        <taxon>Pseudomonadati</taxon>
        <taxon>Pseudomonadota</taxon>
        <taxon>Alphaproteobacteria</taxon>
        <taxon>Hyphomicrobiales</taxon>
        <taxon>Nitrobacteraceae</taxon>
        <taxon>Afipia</taxon>
    </lineage>
</organism>
<keyword evidence="1" id="KW-0472">Membrane</keyword>
<accession>A0A380W709</accession>
<gene>
    <name evidence="2" type="ORF">NCTC12722_01940</name>
</gene>
<feature type="transmembrane region" description="Helical" evidence="1">
    <location>
        <begin position="6"/>
        <end position="23"/>
    </location>
</feature>
<evidence type="ECO:0000256" key="1">
    <source>
        <dbReference type="SAM" id="Phobius"/>
    </source>
</evidence>
<sequence length="163" mass="17701">MNRIQIGVIATAVFLVVVIFGLTRQSYEKHDLLGVIPGMTHKQAESVGKARKWGCQDQPATRELVCATGQGKFSIAYLSGGDQQVTGATLRLADAAGSAQSLADGISEQYRKKPSSVEGQEPAMTFTWDIDKGVKLTMRKTADATDISIGNDELQKRRESEKQ</sequence>
<reference evidence="2 3" key="1">
    <citation type="submission" date="2018-06" db="EMBL/GenBank/DDBJ databases">
        <authorList>
            <consortium name="Pathogen Informatics"/>
            <person name="Doyle S."/>
        </authorList>
    </citation>
    <scope>NUCLEOTIDE SEQUENCE [LARGE SCALE GENOMIC DNA]</scope>
    <source>
        <strain evidence="2 3">NCTC12722</strain>
    </source>
</reference>
<dbReference type="Proteomes" id="UP000254343">
    <property type="component" value="Unassembled WGS sequence"/>
</dbReference>
<protein>
    <submittedName>
        <fullName evidence="2">Uncharacterized protein</fullName>
    </submittedName>
</protein>
<keyword evidence="1" id="KW-1133">Transmembrane helix</keyword>
<dbReference type="RefSeq" id="WP_002715566.1">
    <property type="nucleotide sequence ID" value="NZ_UFSI01000001.1"/>
</dbReference>
<dbReference type="AlphaFoldDB" id="A0A380W709"/>
<keyword evidence="1" id="KW-0812">Transmembrane</keyword>
<evidence type="ECO:0000313" key="3">
    <source>
        <dbReference type="Proteomes" id="UP000254343"/>
    </source>
</evidence>
<name>A0A380W709_AFIFE</name>
<proteinExistence type="predicted"/>